<reference evidence="2 3" key="2">
    <citation type="submission" date="2017-10" db="EMBL/GenBank/DDBJ databases">
        <title>Extensive intraspecific genome diversity in a model arbuscular mycorrhizal fungus.</title>
        <authorList>
            <person name="Chen E.C.H."/>
            <person name="Morin E."/>
            <person name="Baudet D."/>
            <person name="Noel J."/>
            <person name="Ndikumana S."/>
            <person name="Charron P."/>
            <person name="St-Onge C."/>
            <person name="Giorgi J."/>
            <person name="Grigoriev I.V."/>
            <person name="Roux C."/>
            <person name="Martin F.M."/>
            <person name="Corradi N."/>
        </authorList>
    </citation>
    <scope>NUCLEOTIDE SEQUENCE [LARGE SCALE GENOMIC DNA]</scope>
    <source>
        <strain evidence="2 3">C2</strain>
    </source>
</reference>
<dbReference type="VEuPathDB" id="FungiDB:RhiirA1_459032"/>
<evidence type="ECO:0000313" key="2">
    <source>
        <dbReference type="EMBL" id="PKK66397.1"/>
    </source>
</evidence>
<evidence type="ECO:0000313" key="3">
    <source>
        <dbReference type="Proteomes" id="UP000233469"/>
    </source>
</evidence>
<dbReference type="VEuPathDB" id="FungiDB:RhiirFUN_005719"/>
<dbReference type="EMBL" id="LLXL01001097">
    <property type="protein sequence ID" value="PKK66397.1"/>
    <property type="molecule type" value="Genomic_DNA"/>
</dbReference>
<dbReference type="VEuPathDB" id="FungiDB:FUN_005990"/>
<comment type="caution">
    <text evidence="2">The sequence shown here is derived from an EMBL/GenBank/DDBJ whole genome shotgun (WGS) entry which is preliminary data.</text>
</comment>
<reference evidence="2 3" key="1">
    <citation type="submission" date="2016-04" db="EMBL/GenBank/DDBJ databases">
        <title>Genome analyses suggest a sexual origin of heterokaryosis in a supposedly ancient asexual fungus.</title>
        <authorList>
            <person name="Ropars J."/>
            <person name="Sedzielewska K."/>
            <person name="Noel J."/>
            <person name="Charron P."/>
            <person name="Farinelli L."/>
            <person name="Marton T."/>
            <person name="Kruger M."/>
            <person name="Pelin A."/>
            <person name="Brachmann A."/>
            <person name="Corradi N."/>
        </authorList>
    </citation>
    <scope>NUCLEOTIDE SEQUENCE [LARGE SCALE GENOMIC DNA]</scope>
    <source>
        <strain evidence="2 3">C2</strain>
    </source>
</reference>
<dbReference type="AlphaFoldDB" id="A0A2N1MXN4"/>
<evidence type="ECO:0000256" key="1">
    <source>
        <dbReference type="SAM" id="MobiDB-lite"/>
    </source>
</evidence>
<protein>
    <submittedName>
        <fullName evidence="2">Uncharacterized protein</fullName>
    </submittedName>
</protein>
<dbReference type="SUPFAM" id="SSF101908">
    <property type="entry name" value="Putative isomerase YbhE"/>
    <property type="match status" value="1"/>
</dbReference>
<organism evidence="2 3">
    <name type="scientific">Rhizophagus irregularis</name>
    <dbReference type="NCBI Taxonomy" id="588596"/>
    <lineage>
        <taxon>Eukaryota</taxon>
        <taxon>Fungi</taxon>
        <taxon>Fungi incertae sedis</taxon>
        <taxon>Mucoromycota</taxon>
        <taxon>Glomeromycotina</taxon>
        <taxon>Glomeromycetes</taxon>
        <taxon>Glomerales</taxon>
        <taxon>Glomeraceae</taxon>
        <taxon>Rhizophagus</taxon>
    </lineage>
</organism>
<dbReference type="Gene3D" id="2.130.10.10">
    <property type="entry name" value="YVTN repeat-like/Quinoprotein amine dehydrogenase"/>
    <property type="match status" value="1"/>
</dbReference>
<accession>A0A2N1MXN4</accession>
<proteinExistence type="predicted"/>
<gene>
    <name evidence="2" type="ORF">RhiirC2_784828</name>
</gene>
<name>A0A2N1MXN4_9GLOM</name>
<sequence length="363" mass="42678">MDEISIKIDEKSDIDIDKPHNDKLHNNNPHNDKPVTKIEISPNEKYLVTYSQVDNSIAGWNVKYSLKLDNILDLSNRNVQIKRDLTNDESESNKTLYQISVSDDKEVAFINDENKIEIYHMNNSQEIILDCGYYCDYVYCTFNINGELILYGSNHTVFIYSTQTNNKKWDCKRVYKLFKDPEDFKFITISKYNKLYLFSNNSIYKWNLDTEKSIKILIIDEEIEGKDWERKKYIENNIEISSSEKFICTRVKNEIIIYSIELEIPIASLDINNVTQLRNLIKYPALRSRLFPLLCPLFSNKICSGFWDSIKGWKKCLGHSKQNDKLLTKCDISVRATNKIAYVIQDGDIWKLSTRKWIKHIII</sequence>
<dbReference type="Proteomes" id="UP000233469">
    <property type="component" value="Unassembled WGS sequence"/>
</dbReference>
<dbReference type="InterPro" id="IPR015943">
    <property type="entry name" value="WD40/YVTN_repeat-like_dom_sf"/>
</dbReference>
<feature type="region of interest" description="Disordered" evidence="1">
    <location>
        <begin position="11"/>
        <end position="35"/>
    </location>
</feature>